<dbReference type="FunFam" id="1.10.150.900:FF:000003">
    <property type="entry name" value="N-fatty-acyl-amino acid synthase/hydrolase PM20D1"/>
    <property type="match status" value="1"/>
</dbReference>
<keyword evidence="8" id="KW-0812">Transmembrane</keyword>
<dbReference type="Gene3D" id="3.30.70.360">
    <property type="match status" value="1"/>
</dbReference>
<dbReference type="KEGG" id="dfa:DFA_00817"/>
<gene>
    <name evidence="10" type="ORF">DFA_00817</name>
</gene>
<name>F4PTW9_CACFS</name>
<dbReference type="OMA" id="DWTHHPF"/>
<feature type="binding site" evidence="7">
    <location>
        <position position="207"/>
    </location>
    <ligand>
        <name>Zn(2+)</name>
        <dbReference type="ChEBI" id="CHEBI:29105"/>
        <label>2</label>
    </ligand>
</feature>
<feature type="binding site" evidence="7">
    <location>
        <position position="170"/>
    </location>
    <ligand>
        <name>Zn(2+)</name>
        <dbReference type="ChEBI" id="CHEBI:29105"/>
        <label>2</label>
    </ligand>
</feature>
<keyword evidence="8" id="KW-1133">Transmembrane helix</keyword>
<keyword evidence="2" id="KW-0645">Protease</keyword>
<dbReference type="Gene3D" id="1.10.150.900">
    <property type="match status" value="1"/>
</dbReference>
<keyword evidence="5 7" id="KW-0862">Zinc</keyword>
<keyword evidence="11" id="KW-1185">Reference proteome</keyword>
<feature type="binding site" evidence="7">
    <location>
        <position position="477"/>
    </location>
    <ligand>
        <name>Zn(2+)</name>
        <dbReference type="ChEBI" id="CHEBI:29105"/>
        <label>2</label>
    </ligand>
</feature>
<dbReference type="InterPro" id="IPR047177">
    <property type="entry name" value="Pept_M20A"/>
</dbReference>
<sequence length="507" mass="56692">MQSRRKPSINSKKFSILGVLAKSLLLLVIILIYNTVTFTSKQPNVETLEKGHQDSYNSLSEDQLAKRLGQSIQFKTISHAEEYQNDYEEFIKLHAFLKKTFPLVHSYLDCQVIGDYSLLYHWKGQDPTLKPIMFAAHMDVVPIVNEDKWSYPPFSGKVADGYVWGRGSMDDKLVVMALLEAIEDQLASGHHATLQRSIYLAFGHDEEVGGYRGASKMAAYLEEKGVTFEYILDEGLPILLPPVFPGITRPIATLGMAEKGGLNLHLSVASMGGHSSMPPKHTAIGILSAAITKIEENPMPLSLQQARLVFDYVGREATLPMKLVFANMWLFEPIVSKVLSKTPALDALQRTTTAVTVFNGGNKPNVLPAFANATINFRIAPSDSIQRVIDHIRTTIDDDRITLSVSDSIEPAPVTSPHTPSFKLIQSTIIQEFSPDVIVAPAIMIANTDTRWYWNLTPNIYRFCPQLVSKTDHARFHGVDERISTSNYKQLVDFYYHLIKNGDKKLN</sequence>
<dbReference type="PANTHER" id="PTHR45962:SF2">
    <property type="entry name" value="CARBOXYPEPTIDASE S-LIKE 2-RELATED"/>
    <property type="match status" value="1"/>
</dbReference>
<dbReference type="GO" id="GO:0043604">
    <property type="term" value="P:amide biosynthetic process"/>
    <property type="evidence" value="ECO:0007669"/>
    <property type="project" value="UniProtKB-ARBA"/>
</dbReference>
<dbReference type="GO" id="GO:0005576">
    <property type="term" value="C:extracellular region"/>
    <property type="evidence" value="ECO:0007669"/>
    <property type="project" value="UniProtKB-ARBA"/>
</dbReference>
<proteinExistence type="inferred from homology"/>
<dbReference type="InterPro" id="IPR001261">
    <property type="entry name" value="ArgE/DapE_CS"/>
</dbReference>
<evidence type="ECO:0000313" key="11">
    <source>
        <dbReference type="Proteomes" id="UP000007797"/>
    </source>
</evidence>
<dbReference type="InterPro" id="IPR002933">
    <property type="entry name" value="Peptidase_M20"/>
</dbReference>
<keyword evidence="4" id="KW-0378">Hydrolase</keyword>
<dbReference type="SUPFAM" id="SSF55031">
    <property type="entry name" value="Bacterial exopeptidase dimerisation domain"/>
    <property type="match status" value="1"/>
</dbReference>
<dbReference type="GeneID" id="14874036"/>
<feature type="transmembrane region" description="Helical" evidence="8">
    <location>
        <begin position="14"/>
        <end position="33"/>
    </location>
</feature>
<dbReference type="GO" id="GO:0008233">
    <property type="term" value="F:peptidase activity"/>
    <property type="evidence" value="ECO:0007669"/>
    <property type="project" value="UniProtKB-KW"/>
</dbReference>
<protein>
    <submittedName>
        <fullName evidence="10">Peptidase M20 family protein</fullName>
    </submittedName>
</protein>
<evidence type="ECO:0000256" key="5">
    <source>
        <dbReference type="ARBA" id="ARBA00022833"/>
    </source>
</evidence>
<dbReference type="GO" id="GO:0006629">
    <property type="term" value="P:lipid metabolic process"/>
    <property type="evidence" value="ECO:0007669"/>
    <property type="project" value="UniProtKB-ARBA"/>
</dbReference>
<dbReference type="PROSITE" id="PS00758">
    <property type="entry name" value="ARGE_DAPE_CPG2_1"/>
    <property type="match status" value="1"/>
</dbReference>
<dbReference type="PIRSF" id="PIRSF036696">
    <property type="entry name" value="ACY-1"/>
    <property type="match status" value="1"/>
</dbReference>
<dbReference type="InterPro" id="IPR036264">
    <property type="entry name" value="Bact_exopeptidase_dim_dom"/>
</dbReference>
<dbReference type="GO" id="GO:0043605">
    <property type="term" value="P:amide catabolic process"/>
    <property type="evidence" value="ECO:0007669"/>
    <property type="project" value="UniProtKB-ARBA"/>
</dbReference>
<evidence type="ECO:0000256" key="7">
    <source>
        <dbReference type="PIRSR" id="PIRSR036696-2"/>
    </source>
</evidence>
<dbReference type="FunFam" id="3.40.630.10:FF:000027">
    <property type="entry name" value="N-fatty-acyl-amino acid synthase/hydrolase PM20D1"/>
    <property type="match status" value="1"/>
</dbReference>
<dbReference type="Pfam" id="PF01546">
    <property type="entry name" value="Peptidase_M20"/>
    <property type="match status" value="1"/>
</dbReference>
<comment type="cofactor">
    <cofactor evidence="7">
        <name>Zn(2+)</name>
        <dbReference type="ChEBI" id="CHEBI:29105"/>
    </cofactor>
    <text evidence="7">Binds 2 Zn(2+) ions per subunit.</text>
</comment>
<dbReference type="InterPro" id="IPR011650">
    <property type="entry name" value="Peptidase_M20_dimer"/>
</dbReference>
<evidence type="ECO:0000259" key="9">
    <source>
        <dbReference type="Pfam" id="PF07687"/>
    </source>
</evidence>
<dbReference type="Pfam" id="PF07687">
    <property type="entry name" value="M20_dimer"/>
    <property type="match status" value="1"/>
</dbReference>
<dbReference type="Proteomes" id="UP000007797">
    <property type="component" value="Unassembled WGS sequence"/>
</dbReference>
<dbReference type="PANTHER" id="PTHR45962">
    <property type="entry name" value="N-FATTY-ACYL-AMINO ACID SYNTHASE/HYDROLASE PM20D1"/>
    <property type="match status" value="1"/>
</dbReference>
<dbReference type="AlphaFoldDB" id="F4PTW9"/>
<dbReference type="GO" id="GO:0046872">
    <property type="term" value="F:metal ion binding"/>
    <property type="evidence" value="ECO:0007669"/>
    <property type="project" value="UniProtKB-KW"/>
</dbReference>
<dbReference type="SUPFAM" id="SSF53187">
    <property type="entry name" value="Zn-dependent exopeptidases"/>
    <property type="match status" value="1"/>
</dbReference>
<dbReference type="STRING" id="1054147.F4PTW9"/>
<keyword evidence="8" id="KW-0472">Membrane</keyword>
<dbReference type="CDD" id="cd05674">
    <property type="entry name" value="M20_yscS"/>
    <property type="match status" value="1"/>
</dbReference>
<dbReference type="GO" id="GO:1990845">
    <property type="term" value="P:adaptive thermogenesis"/>
    <property type="evidence" value="ECO:0007669"/>
    <property type="project" value="UniProtKB-ARBA"/>
</dbReference>
<feature type="binding site" evidence="7">
    <location>
        <position position="170"/>
    </location>
    <ligand>
        <name>Zn(2+)</name>
        <dbReference type="ChEBI" id="CHEBI:29105"/>
        <label>1</label>
    </ligand>
</feature>
<evidence type="ECO:0000256" key="3">
    <source>
        <dbReference type="ARBA" id="ARBA00022723"/>
    </source>
</evidence>
<feature type="active site" evidence="6">
    <location>
        <position position="139"/>
    </location>
</feature>
<dbReference type="OrthoDB" id="3064516at2759"/>
<feature type="domain" description="Peptidase M20 dimerisation" evidence="9">
    <location>
        <begin position="257"/>
        <end position="398"/>
    </location>
</feature>
<comment type="similarity">
    <text evidence="1">Belongs to the peptidase M20A family.</text>
</comment>
<evidence type="ECO:0000256" key="6">
    <source>
        <dbReference type="PIRSR" id="PIRSR036696-1"/>
    </source>
</evidence>
<dbReference type="GO" id="GO:0016810">
    <property type="term" value="F:hydrolase activity, acting on carbon-nitrogen (but not peptide) bonds"/>
    <property type="evidence" value="ECO:0007669"/>
    <property type="project" value="UniProtKB-ARBA"/>
</dbReference>
<accession>F4PTW9</accession>
<dbReference type="GO" id="GO:0006520">
    <property type="term" value="P:amino acid metabolic process"/>
    <property type="evidence" value="ECO:0007669"/>
    <property type="project" value="UniProtKB-ARBA"/>
</dbReference>
<evidence type="ECO:0000256" key="8">
    <source>
        <dbReference type="SAM" id="Phobius"/>
    </source>
</evidence>
<evidence type="ECO:0000256" key="2">
    <source>
        <dbReference type="ARBA" id="ARBA00022670"/>
    </source>
</evidence>
<organism evidence="10 11">
    <name type="scientific">Cavenderia fasciculata</name>
    <name type="common">Slime mold</name>
    <name type="synonym">Dictyostelium fasciculatum</name>
    <dbReference type="NCBI Taxonomy" id="261658"/>
    <lineage>
        <taxon>Eukaryota</taxon>
        <taxon>Amoebozoa</taxon>
        <taxon>Evosea</taxon>
        <taxon>Eumycetozoa</taxon>
        <taxon>Dictyostelia</taxon>
        <taxon>Acytosteliales</taxon>
        <taxon>Cavenderiaceae</taxon>
        <taxon>Cavenderia</taxon>
    </lineage>
</organism>
<feature type="active site" description="Proton acceptor" evidence="6">
    <location>
        <position position="206"/>
    </location>
</feature>
<feature type="binding site" evidence="7">
    <location>
        <position position="234"/>
    </location>
    <ligand>
        <name>Zn(2+)</name>
        <dbReference type="ChEBI" id="CHEBI:29105"/>
        <label>1</label>
    </ligand>
</feature>
<evidence type="ECO:0000256" key="1">
    <source>
        <dbReference type="ARBA" id="ARBA00006247"/>
    </source>
</evidence>
<reference evidence="11" key="1">
    <citation type="journal article" date="2011" name="Genome Res.">
        <title>Phylogeny-wide analysis of social amoeba genomes highlights ancient origins for complex intercellular communication.</title>
        <authorList>
            <person name="Heidel A.J."/>
            <person name="Lawal H.M."/>
            <person name="Felder M."/>
            <person name="Schilde C."/>
            <person name="Helps N.R."/>
            <person name="Tunggal B."/>
            <person name="Rivero F."/>
            <person name="John U."/>
            <person name="Schleicher M."/>
            <person name="Eichinger L."/>
            <person name="Platzer M."/>
            <person name="Noegel A.A."/>
            <person name="Schaap P."/>
            <person name="Gloeckner G."/>
        </authorList>
    </citation>
    <scope>NUCLEOTIDE SEQUENCE [LARGE SCALE GENOMIC DNA]</scope>
    <source>
        <strain evidence="11">SH3</strain>
    </source>
</reference>
<evidence type="ECO:0000313" key="10">
    <source>
        <dbReference type="EMBL" id="EGG20948.1"/>
    </source>
</evidence>
<feature type="binding site" evidence="7">
    <location>
        <position position="137"/>
    </location>
    <ligand>
        <name>Zn(2+)</name>
        <dbReference type="ChEBI" id="CHEBI:29105"/>
        <label>1</label>
    </ligand>
</feature>
<dbReference type="EMBL" id="GL883010">
    <property type="protein sequence ID" value="EGG20948.1"/>
    <property type="molecule type" value="Genomic_DNA"/>
</dbReference>
<dbReference type="RefSeq" id="XP_004358798.1">
    <property type="nucleotide sequence ID" value="XM_004358741.1"/>
</dbReference>
<keyword evidence="3 7" id="KW-0479">Metal-binding</keyword>
<dbReference type="Gene3D" id="3.40.630.10">
    <property type="entry name" value="Zn peptidases"/>
    <property type="match status" value="1"/>
</dbReference>
<evidence type="ECO:0000256" key="4">
    <source>
        <dbReference type="ARBA" id="ARBA00022801"/>
    </source>
</evidence>
<dbReference type="GO" id="GO:0006508">
    <property type="term" value="P:proteolysis"/>
    <property type="evidence" value="ECO:0007669"/>
    <property type="project" value="UniProtKB-KW"/>
</dbReference>